<proteinExistence type="inferred from homology"/>
<dbReference type="Pfam" id="PF00155">
    <property type="entry name" value="Aminotran_1_2"/>
    <property type="match status" value="1"/>
</dbReference>
<dbReference type="GO" id="GO:0009102">
    <property type="term" value="P:biotin biosynthetic process"/>
    <property type="evidence" value="ECO:0007669"/>
    <property type="project" value="UniProtKB-KW"/>
</dbReference>
<name>A0A5C1NAY1_9GAMM</name>
<dbReference type="InterPro" id="IPR015424">
    <property type="entry name" value="PyrdxlP-dep_Trfase"/>
</dbReference>
<keyword evidence="15" id="KW-0032">Aminotransferase</keyword>
<organism evidence="15 16">
    <name type="scientific">Halomonas binhaiensis</name>
    <dbReference type="NCBI Taxonomy" id="2562282"/>
    <lineage>
        <taxon>Bacteria</taxon>
        <taxon>Pseudomonadati</taxon>
        <taxon>Pseudomonadota</taxon>
        <taxon>Gammaproteobacteria</taxon>
        <taxon>Oceanospirillales</taxon>
        <taxon>Halomonadaceae</taxon>
        <taxon>Halomonas</taxon>
    </lineage>
</organism>
<dbReference type="Gene3D" id="3.90.1150.10">
    <property type="entry name" value="Aspartate Aminotransferase, domain 1"/>
    <property type="match status" value="1"/>
</dbReference>
<dbReference type="PROSITE" id="PS00599">
    <property type="entry name" value="AA_TRANSFER_CLASS_2"/>
    <property type="match status" value="1"/>
</dbReference>
<evidence type="ECO:0000256" key="8">
    <source>
        <dbReference type="ARBA" id="ARBA00022898"/>
    </source>
</evidence>
<evidence type="ECO:0000256" key="6">
    <source>
        <dbReference type="ARBA" id="ARBA00022679"/>
    </source>
</evidence>
<dbReference type="InterPro" id="IPR015421">
    <property type="entry name" value="PyrdxlP-dep_Trfase_major"/>
</dbReference>
<evidence type="ECO:0000256" key="4">
    <source>
        <dbReference type="ARBA" id="ARBA00011738"/>
    </source>
</evidence>
<evidence type="ECO:0000256" key="1">
    <source>
        <dbReference type="ARBA" id="ARBA00001933"/>
    </source>
</evidence>
<comment type="similarity">
    <text evidence="3">Belongs to the class-II pyridoxal-phosphate-dependent aminotransferase family. BioF subfamily.</text>
</comment>
<comment type="pathway">
    <text evidence="2">Cofactor biosynthesis; biotin biosynthesis.</text>
</comment>
<keyword evidence="7" id="KW-0093">Biotin biosynthesis</keyword>
<evidence type="ECO:0000256" key="3">
    <source>
        <dbReference type="ARBA" id="ARBA00010008"/>
    </source>
</evidence>
<evidence type="ECO:0000256" key="11">
    <source>
        <dbReference type="ARBA" id="ARBA00047715"/>
    </source>
</evidence>
<keyword evidence="8 12" id="KW-0663">Pyridoxal phosphate</keyword>
<dbReference type="OrthoDB" id="9807157at2"/>
<feature type="region of interest" description="Disordered" evidence="13">
    <location>
        <begin position="1"/>
        <end position="36"/>
    </location>
</feature>
<evidence type="ECO:0000256" key="5">
    <source>
        <dbReference type="ARBA" id="ARBA00013187"/>
    </source>
</evidence>
<dbReference type="PANTHER" id="PTHR13693:SF100">
    <property type="entry name" value="8-AMINO-7-OXONONANOATE SYNTHASE"/>
    <property type="match status" value="1"/>
</dbReference>
<dbReference type="InterPro" id="IPR001917">
    <property type="entry name" value="Aminotrans_II_pyridoxalP_BS"/>
</dbReference>
<feature type="domain" description="Aminotransferase class I/classII large" evidence="14">
    <location>
        <begin position="87"/>
        <end position="430"/>
    </location>
</feature>
<dbReference type="EC" id="2.3.1.47" evidence="5"/>
<comment type="subunit">
    <text evidence="4">Homodimer.</text>
</comment>
<dbReference type="GO" id="GO:0030170">
    <property type="term" value="F:pyridoxal phosphate binding"/>
    <property type="evidence" value="ECO:0007669"/>
    <property type="project" value="InterPro"/>
</dbReference>
<dbReference type="InterPro" id="IPR015422">
    <property type="entry name" value="PyrdxlP-dep_Trfase_small"/>
</dbReference>
<keyword evidence="6" id="KW-0808">Transferase</keyword>
<accession>A0A5C1NAY1</accession>
<dbReference type="CDD" id="cd06454">
    <property type="entry name" value="KBL_like"/>
    <property type="match status" value="1"/>
</dbReference>
<evidence type="ECO:0000256" key="13">
    <source>
        <dbReference type="SAM" id="MobiDB-lite"/>
    </source>
</evidence>
<protein>
    <recommendedName>
        <fullName evidence="5">8-amino-7-oxononanoate synthase</fullName>
        <ecNumber evidence="5">2.3.1.47</ecNumber>
    </recommendedName>
    <alternativeName>
        <fullName evidence="9">7-keto-8-amino-pelargonic acid synthase</fullName>
    </alternativeName>
    <alternativeName>
        <fullName evidence="10">8-amino-7-ketopelargonate synthase</fullName>
    </alternativeName>
</protein>
<evidence type="ECO:0000256" key="2">
    <source>
        <dbReference type="ARBA" id="ARBA00004746"/>
    </source>
</evidence>
<dbReference type="PANTHER" id="PTHR13693">
    <property type="entry name" value="CLASS II AMINOTRANSFERASE/8-AMINO-7-OXONONANOATE SYNTHASE"/>
    <property type="match status" value="1"/>
</dbReference>
<dbReference type="GO" id="GO:0008483">
    <property type="term" value="F:transaminase activity"/>
    <property type="evidence" value="ECO:0007669"/>
    <property type="project" value="UniProtKB-KW"/>
</dbReference>
<dbReference type="GO" id="GO:0008710">
    <property type="term" value="F:8-amino-7-oxononanoate synthase activity"/>
    <property type="evidence" value="ECO:0007669"/>
    <property type="project" value="UniProtKB-EC"/>
</dbReference>
<dbReference type="Proteomes" id="UP000324285">
    <property type="component" value="Chromosome"/>
</dbReference>
<dbReference type="InterPro" id="IPR050087">
    <property type="entry name" value="AON_synthase_class-II"/>
</dbReference>
<reference evidence="15" key="1">
    <citation type="submission" date="2021-02" db="EMBL/GenBank/DDBJ databases">
        <title>Strain Y2R2, a novel species of the genus Halomonas.</title>
        <authorList>
            <person name="Huang H."/>
        </authorList>
    </citation>
    <scope>NUCLEOTIDE SEQUENCE</scope>
    <source>
        <strain evidence="15">Y2R2</strain>
    </source>
</reference>
<evidence type="ECO:0000313" key="16">
    <source>
        <dbReference type="Proteomes" id="UP000324285"/>
    </source>
</evidence>
<evidence type="ECO:0000256" key="10">
    <source>
        <dbReference type="ARBA" id="ARBA00033381"/>
    </source>
</evidence>
<sequence length="438" mass="48243">MSTGDRQRLKQQLLQQRSPAQRTPPSRRKGETSSYADKAALTRFDTLPQYQQITMIREGARHLGLDDPFFRPHQGIAGATTHIGGRELINFSSYNYLGLAGDERVIAAASQAMTEYGTTVSASRIVSGERPIHRQLERAIADAYGCEDAVAFVSGHATNVSTLGELMGPKDLILHDEWVHNSAVVGAQLSGAKRVSFSHNDTSALETLLERHRHQFERVIIVIEGLYSMDGDAPNLGALIELKQRFQCWLMVDEAHSFGVLGEHGLGLREHFQVEAREVDIWMGTLSKSLASCGGYITGCQALVDTLRYLAPGFLYSVGLPPQLAAPALRALELMHQEPDRIARLHQISGYFLEQAKAQGLDTGKSIGAAVVPVIIGSSLKAARLSQHLFEAGINVQPIVYPAVPERAARLRFFLCNEHTQAQIDYTMEQLRTIIPKI</sequence>
<comment type="cofactor">
    <cofactor evidence="1 12">
        <name>pyridoxal 5'-phosphate</name>
        <dbReference type="ChEBI" id="CHEBI:597326"/>
    </cofactor>
</comment>
<evidence type="ECO:0000256" key="7">
    <source>
        <dbReference type="ARBA" id="ARBA00022756"/>
    </source>
</evidence>
<dbReference type="Gene3D" id="3.40.640.10">
    <property type="entry name" value="Type I PLP-dependent aspartate aminotransferase-like (Major domain)"/>
    <property type="match status" value="1"/>
</dbReference>
<dbReference type="EMBL" id="CP038437">
    <property type="protein sequence ID" value="QEM80304.1"/>
    <property type="molecule type" value="Genomic_DNA"/>
</dbReference>
<gene>
    <name evidence="15" type="ORF">E4T21_01065</name>
</gene>
<evidence type="ECO:0000256" key="12">
    <source>
        <dbReference type="RuleBase" id="RU003693"/>
    </source>
</evidence>
<dbReference type="KEGG" id="hbh:E4T21_01065"/>
<evidence type="ECO:0000313" key="15">
    <source>
        <dbReference type="EMBL" id="QEM80304.1"/>
    </source>
</evidence>
<evidence type="ECO:0000256" key="9">
    <source>
        <dbReference type="ARBA" id="ARBA00032610"/>
    </source>
</evidence>
<dbReference type="RefSeq" id="WP_149282749.1">
    <property type="nucleotide sequence ID" value="NZ_CP038437.2"/>
</dbReference>
<keyword evidence="16" id="KW-1185">Reference proteome</keyword>
<dbReference type="SUPFAM" id="SSF53383">
    <property type="entry name" value="PLP-dependent transferases"/>
    <property type="match status" value="1"/>
</dbReference>
<evidence type="ECO:0000259" key="14">
    <source>
        <dbReference type="Pfam" id="PF00155"/>
    </source>
</evidence>
<dbReference type="AlphaFoldDB" id="A0A5C1NAY1"/>
<comment type="catalytic activity">
    <reaction evidence="11">
        <text>6-carboxyhexanoyl-[ACP] + L-alanine + H(+) = (8S)-8-amino-7-oxononanoate + holo-[ACP] + CO2</text>
        <dbReference type="Rhea" id="RHEA:42288"/>
        <dbReference type="Rhea" id="RHEA-COMP:9685"/>
        <dbReference type="Rhea" id="RHEA-COMP:9955"/>
        <dbReference type="ChEBI" id="CHEBI:15378"/>
        <dbReference type="ChEBI" id="CHEBI:16526"/>
        <dbReference type="ChEBI" id="CHEBI:57972"/>
        <dbReference type="ChEBI" id="CHEBI:64479"/>
        <dbReference type="ChEBI" id="CHEBI:78846"/>
        <dbReference type="ChEBI" id="CHEBI:149468"/>
        <dbReference type="EC" id="2.3.1.47"/>
    </reaction>
</comment>
<dbReference type="InterPro" id="IPR004839">
    <property type="entry name" value="Aminotransferase_I/II_large"/>
</dbReference>